<dbReference type="Proteomes" id="UP000317039">
    <property type="component" value="Chromosome"/>
</dbReference>
<organism evidence="2 3">
    <name type="scientific">Nocardia otitidiscaviarum</name>
    <dbReference type="NCBI Taxonomy" id="1823"/>
    <lineage>
        <taxon>Bacteria</taxon>
        <taxon>Bacillati</taxon>
        <taxon>Actinomycetota</taxon>
        <taxon>Actinomycetes</taxon>
        <taxon>Mycobacteriales</taxon>
        <taxon>Nocardiaceae</taxon>
        <taxon>Nocardia</taxon>
    </lineage>
</organism>
<evidence type="ECO:0000259" key="1">
    <source>
        <dbReference type="Pfam" id="PF14534"/>
    </source>
</evidence>
<sequence>MDTRPTLHDPSAQATAETVAADLAAELQRAGETADADRYDSWFAADVVWGSPFGALVVGYEQINAIHRRMMVAAKPVAPHSRFEVVVATSPAPGVVVTQIRRQALEPGGFSEVALYVLVERDGKWWLSAAQNTPVDEAKSVLKRGRIVRPDPAE</sequence>
<evidence type="ECO:0000313" key="2">
    <source>
        <dbReference type="EMBL" id="QDP80688.1"/>
    </source>
</evidence>
<dbReference type="GeneID" id="80334687"/>
<evidence type="ECO:0000313" key="3">
    <source>
        <dbReference type="Proteomes" id="UP000317039"/>
    </source>
</evidence>
<dbReference type="NCBIfam" id="TIGR02246">
    <property type="entry name" value="SgcJ/EcaC family oxidoreductase"/>
    <property type="match status" value="1"/>
</dbReference>
<feature type="domain" description="DUF4440" evidence="1">
    <location>
        <begin position="23"/>
        <end position="127"/>
    </location>
</feature>
<protein>
    <submittedName>
        <fullName evidence="2">SgcJ/EcaC family oxidoreductase</fullName>
    </submittedName>
</protein>
<dbReference type="SUPFAM" id="SSF54427">
    <property type="entry name" value="NTF2-like"/>
    <property type="match status" value="1"/>
</dbReference>
<dbReference type="Gene3D" id="3.10.450.50">
    <property type="match status" value="1"/>
</dbReference>
<dbReference type="KEGG" id="nod:FOH10_20215"/>
<gene>
    <name evidence="2" type="ORF">FOH10_20215</name>
</gene>
<dbReference type="AlphaFoldDB" id="A0A516NP41"/>
<dbReference type="RefSeq" id="WP_143981915.1">
    <property type="nucleotide sequence ID" value="NZ_CP041695.1"/>
</dbReference>
<dbReference type="EMBL" id="CP041695">
    <property type="protein sequence ID" value="QDP80688.1"/>
    <property type="molecule type" value="Genomic_DNA"/>
</dbReference>
<dbReference type="InterPro" id="IPR011944">
    <property type="entry name" value="Steroid_delta5-4_isomerase"/>
</dbReference>
<name>A0A516NP41_9NOCA</name>
<accession>A0A516NP41</accession>
<reference evidence="2 3" key="1">
    <citation type="submission" date="2019-07" db="EMBL/GenBank/DDBJ databases">
        <title>Complete Genome Sequence and Methylome Analysis of Nocardia otitidis-caviarum NEB252.</title>
        <authorList>
            <person name="Fomenkov A."/>
            <person name="Anton B.P."/>
            <person name="Vincze T."/>
            <person name="Roberts R.J."/>
        </authorList>
    </citation>
    <scope>NUCLEOTIDE SEQUENCE [LARGE SCALE GENOMIC DNA]</scope>
    <source>
        <strain evidence="2 3">NEB252</strain>
    </source>
</reference>
<dbReference type="InterPro" id="IPR027843">
    <property type="entry name" value="DUF4440"/>
</dbReference>
<proteinExistence type="predicted"/>
<dbReference type="InterPro" id="IPR032710">
    <property type="entry name" value="NTF2-like_dom_sf"/>
</dbReference>
<dbReference type="Pfam" id="PF14534">
    <property type="entry name" value="DUF4440"/>
    <property type="match status" value="1"/>
</dbReference>